<gene>
    <name evidence="2" type="ORF">POSPLADRAFT_1130564</name>
</gene>
<dbReference type="GeneID" id="36328917"/>
<keyword evidence="1" id="KW-0812">Transmembrane</keyword>
<dbReference type="Proteomes" id="UP000194127">
    <property type="component" value="Unassembled WGS sequence"/>
</dbReference>
<feature type="transmembrane region" description="Helical" evidence="1">
    <location>
        <begin position="143"/>
        <end position="165"/>
    </location>
</feature>
<feature type="transmembrane region" description="Helical" evidence="1">
    <location>
        <begin position="107"/>
        <end position="131"/>
    </location>
</feature>
<evidence type="ECO:0000313" key="3">
    <source>
        <dbReference type="Proteomes" id="UP000194127"/>
    </source>
</evidence>
<feature type="transmembrane region" description="Helical" evidence="1">
    <location>
        <begin position="298"/>
        <end position="322"/>
    </location>
</feature>
<dbReference type="RefSeq" id="XP_024344805.1">
    <property type="nucleotide sequence ID" value="XM_024483968.1"/>
</dbReference>
<proteinExistence type="predicted"/>
<accession>A0A1X6NHB3</accession>
<keyword evidence="1" id="KW-0472">Membrane</keyword>
<evidence type="ECO:0000313" key="2">
    <source>
        <dbReference type="EMBL" id="OSX68011.1"/>
    </source>
</evidence>
<dbReference type="EMBL" id="KZ110591">
    <property type="protein sequence ID" value="OSX68011.1"/>
    <property type="molecule type" value="Genomic_DNA"/>
</dbReference>
<name>A0A1X6NHB3_9APHY</name>
<feature type="transmembrane region" description="Helical" evidence="1">
    <location>
        <begin position="250"/>
        <end position="269"/>
    </location>
</feature>
<evidence type="ECO:0000256" key="1">
    <source>
        <dbReference type="SAM" id="Phobius"/>
    </source>
</evidence>
<dbReference type="AlphaFoldDB" id="A0A1X6NHB3"/>
<keyword evidence="1" id="KW-1133">Transmembrane helix</keyword>
<sequence length="979" mass="110602">MSIMPRSKYPTSAYSKAIKINSYMRTVVYAWFMLGETSGISRVTIRHSAPSQATSRTLFHEKIITLSQHSSQPRLRVYMVEKTQKYPSRKVPTSIVMSSLPIDEAQLIALFMQSVTYGIHVATFTVCFGTLINKQDSSLPVHWPWFSIAVALFVVGTIDVSFNLYHNLIASIFYVGPGGAEAEFLDISTWVNVIRMYRCWIICNRKWGLMAFPMLLWILAIGTAITDLYFVSTLRTTTTLVDQKTLQPLIIAYLVMTLVDNGLCTGMIVHRIWQISRQSSEFFTQTFRGSGRTNLRDVIVILIESALLYTASILATFVSAVAKSSINYEVTGIAFDLIIIRINGGTSAEQTQAFTDYGAHSNVAVHVSMSTTLDAGITHMKTSGSQKAVGSGTPASVEVVELDRYFHRLLVGGYGARREVSSWWNLDRDCRIKAVINHFLLDVVRAQLISLYWDFSANGDQLWTYGKHLRNSPLNLDCIEDELLYTLSNVRMSINAQRPVNRLPVEILSEIFHQVLPPFKLASYLHDHDLKEFLVRESFFDFKNTDALLPLTHACRWWRDVALDTPTLWTTLYGSSHSDAIGEYYLRSQGAPLKVLNIKNTHLDVQYLWQVDGQRIQSLASKTGCHSDLPTSCAQGLHAFAARDCLLQGDVSNIKALALHAVDWHLPSTLTNLTHLFLAKRRLRVVDMSRILSIAPRLEDMVLYKISAEEAFNPHENIPAVTLQHLRRLAIYWPDKNIISRLFSHVGLPASLAVNFEHCQVSDLQWLLPLTHNDVDHLCISALTHSVIAASPLKAVRFSTKDDSEVVVVQWIAALLSHFQSKDIWLANTYHWDEFDEAIIKHTPWVETLHLGSLNFINMIEILEKNPTYWPKLTKVVLSRPYHLSNILKLAESRARLGCPLEELECYGMRNTVVEKYSQDVEKIKSHVEAVKLHKDGTIALPLPDVCTDGVPSPWFKWQKKLFDVSSGNLQSETGIPPT</sequence>
<protein>
    <submittedName>
        <fullName evidence="2">Uncharacterized protein</fullName>
    </submittedName>
</protein>
<organism evidence="2 3">
    <name type="scientific">Postia placenta MAD-698-R-SB12</name>
    <dbReference type="NCBI Taxonomy" id="670580"/>
    <lineage>
        <taxon>Eukaryota</taxon>
        <taxon>Fungi</taxon>
        <taxon>Dikarya</taxon>
        <taxon>Basidiomycota</taxon>
        <taxon>Agaricomycotina</taxon>
        <taxon>Agaricomycetes</taxon>
        <taxon>Polyporales</taxon>
        <taxon>Adustoporiaceae</taxon>
        <taxon>Rhodonia</taxon>
    </lineage>
</organism>
<dbReference type="Gene3D" id="1.20.1280.50">
    <property type="match status" value="1"/>
</dbReference>
<feature type="transmembrane region" description="Helical" evidence="1">
    <location>
        <begin position="207"/>
        <end position="230"/>
    </location>
</feature>
<dbReference type="OrthoDB" id="2756618at2759"/>
<reference evidence="2 3" key="1">
    <citation type="submission" date="2017-04" db="EMBL/GenBank/DDBJ databases">
        <title>Genome Sequence of the Model Brown-Rot Fungus Postia placenta SB12.</title>
        <authorList>
            <consortium name="DOE Joint Genome Institute"/>
            <person name="Gaskell J."/>
            <person name="Kersten P."/>
            <person name="Larrondo L.F."/>
            <person name="Canessa P."/>
            <person name="Martinez D."/>
            <person name="Hibbett D."/>
            <person name="Schmoll M."/>
            <person name="Kubicek C.P."/>
            <person name="Martinez A.T."/>
            <person name="Yadav J."/>
            <person name="Master E."/>
            <person name="Magnuson J.K."/>
            <person name="James T."/>
            <person name="Yaver D."/>
            <person name="Berka R."/>
            <person name="Labutti K."/>
            <person name="Lipzen A."/>
            <person name="Aerts A."/>
            <person name="Barry K."/>
            <person name="Henrissat B."/>
            <person name="Blanchette R."/>
            <person name="Grigoriev I."/>
            <person name="Cullen D."/>
        </authorList>
    </citation>
    <scope>NUCLEOTIDE SEQUENCE [LARGE SCALE GENOMIC DNA]</scope>
    <source>
        <strain evidence="2 3">MAD-698-R-SB12</strain>
    </source>
</reference>
<keyword evidence="3" id="KW-1185">Reference proteome</keyword>